<dbReference type="PROSITE" id="PS50206">
    <property type="entry name" value="RHODANESE_3"/>
    <property type="match status" value="1"/>
</dbReference>
<keyword evidence="9" id="KW-1185">Reference proteome</keyword>
<keyword evidence="2" id="KW-1003">Cell membrane</keyword>
<protein>
    <recommendedName>
        <fullName evidence="7">Rhodanese domain-containing protein</fullName>
    </recommendedName>
</protein>
<dbReference type="PANTHER" id="PTHR42709">
    <property type="entry name" value="ALKALINE PHOSPHATASE LIKE PROTEIN"/>
    <property type="match status" value="1"/>
</dbReference>
<evidence type="ECO:0000256" key="1">
    <source>
        <dbReference type="ARBA" id="ARBA00004651"/>
    </source>
</evidence>
<dbReference type="Gene3D" id="3.40.250.10">
    <property type="entry name" value="Rhodanese-like domain"/>
    <property type="match status" value="1"/>
</dbReference>
<dbReference type="SUPFAM" id="SSF52821">
    <property type="entry name" value="Rhodanese/Cell cycle control phosphatase"/>
    <property type="match status" value="1"/>
</dbReference>
<dbReference type="RefSeq" id="WP_126129316.1">
    <property type="nucleotide sequence ID" value="NZ_CP034464.1"/>
</dbReference>
<dbReference type="KEGG" id="upv:EJN92_19280"/>
<dbReference type="EMBL" id="CP034464">
    <property type="protein sequence ID" value="AZP13947.1"/>
    <property type="molecule type" value="Genomic_DNA"/>
</dbReference>
<feature type="transmembrane region" description="Helical" evidence="6">
    <location>
        <begin position="47"/>
        <end position="68"/>
    </location>
</feature>
<evidence type="ECO:0000256" key="4">
    <source>
        <dbReference type="ARBA" id="ARBA00022989"/>
    </source>
</evidence>
<evidence type="ECO:0000256" key="6">
    <source>
        <dbReference type="SAM" id="Phobius"/>
    </source>
</evidence>
<sequence>MQSTWLSQFMQQDSSLLVFMNVFLQQLGFPLPSVPTMILAASRASGWQALSMMLLAATFASLLADWLWYQAGRRFGYRVLSLLCKLSINPSSCVNQTEARFTKWGVWSLIFGKFIPGFSTVAPPVAGALGMRRSSFFIASAIGAALWSGFALLAGYALQRHIALALDLMSQHGIRLALIAGFLMALLIGWKLLMKYRFERSARMHHVDAREMQLALASARPPHIIDLRSTGLIAETGSILHAHQTNYDAISASLGRIDKDYPIITICACPQDAGAVQVAQSLQKLGYRNAHPLQGGFETWKMMAASDASLLILPPHTDARLPSLHRV</sequence>
<dbReference type="Pfam" id="PF00581">
    <property type="entry name" value="Rhodanese"/>
    <property type="match status" value="1"/>
</dbReference>
<dbReference type="InterPro" id="IPR001763">
    <property type="entry name" value="Rhodanese-like_dom"/>
</dbReference>
<dbReference type="Pfam" id="PF09335">
    <property type="entry name" value="VTT_dom"/>
    <property type="match status" value="1"/>
</dbReference>
<dbReference type="OrthoDB" id="21108at2"/>
<feature type="transmembrane region" description="Helical" evidence="6">
    <location>
        <begin position="173"/>
        <end position="194"/>
    </location>
</feature>
<evidence type="ECO:0000313" key="8">
    <source>
        <dbReference type="EMBL" id="AZP13947.1"/>
    </source>
</evidence>
<reference evidence="8 9" key="1">
    <citation type="journal article" date="2011" name="Int. J. Syst. Evol. Microbiol.">
        <title>Description of Undibacterium oligocarboniphilum sp. nov., isolated from purified water, and Undibacterium pigrum strain CCUG 49012 as the type strain of Undibacterium parvum sp. nov., and emended descriptions of the genus Undibacterium and the species Undibacterium pigrum.</title>
        <authorList>
            <person name="Eder W."/>
            <person name="Wanner G."/>
            <person name="Ludwig W."/>
            <person name="Busse H.J."/>
            <person name="Ziemke-Kageler F."/>
            <person name="Lang E."/>
        </authorList>
    </citation>
    <scope>NUCLEOTIDE SEQUENCE [LARGE SCALE GENOMIC DNA]</scope>
    <source>
        <strain evidence="8 9">DSM 23061</strain>
    </source>
</reference>
<dbReference type="GO" id="GO:0005886">
    <property type="term" value="C:plasma membrane"/>
    <property type="evidence" value="ECO:0007669"/>
    <property type="project" value="UniProtKB-SubCell"/>
</dbReference>
<keyword evidence="5 6" id="KW-0472">Membrane</keyword>
<dbReference type="Proteomes" id="UP000275663">
    <property type="component" value="Chromosome"/>
</dbReference>
<comment type="subcellular location">
    <subcellularLocation>
        <location evidence="1">Cell membrane</location>
        <topology evidence="1">Multi-pass membrane protein</topology>
    </subcellularLocation>
</comment>
<proteinExistence type="predicted"/>
<evidence type="ECO:0000313" key="9">
    <source>
        <dbReference type="Proteomes" id="UP000275663"/>
    </source>
</evidence>
<organism evidence="8 9">
    <name type="scientific">Undibacterium parvum</name>
    <dbReference type="NCBI Taxonomy" id="401471"/>
    <lineage>
        <taxon>Bacteria</taxon>
        <taxon>Pseudomonadati</taxon>
        <taxon>Pseudomonadota</taxon>
        <taxon>Betaproteobacteria</taxon>
        <taxon>Burkholderiales</taxon>
        <taxon>Oxalobacteraceae</taxon>
        <taxon>Undibacterium</taxon>
    </lineage>
</organism>
<feature type="domain" description="Rhodanese" evidence="7">
    <location>
        <begin position="218"/>
        <end position="309"/>
    </location>
</feature>
<evidence type="ECO:0000256" key="2">
    <source>
        <dbReference type="ARBA" id="ARBA00022475"/>
    </source>
</evidence>
<evidence type="ECO:0000256" key="3">
    <source>
        <dbReference type="ARBA" id="ARBA00022692"/>
    </source>
</evidence>
<feature type="transmembrane region" description="Helical" evidence="6">
    <location>
        <begin position="136"/>
        <end position="158"/>
    </location>
</feature>
<dbReference type="InterPro" id="IPR036873">
    <property type="entry name" value="Rhodanese-like_dom_sf"/>
</dbReference>
<dbReference type="AlphaFoldDB" id="A0A3S9HPC6"/>
<keyword evidence="3 6" id="KW-0812">Transmembrane</keyword>
<dbReference type="InterPro" id="IPR051311">
    <property type="entry name" value="DedA_domain"/>
</dbReference>
<dbReference type="PANTHER" id="PTHR42709:SF6">
    <property type="entry name" value="UNDECAPRENYL PHOSPHATE TRANSPORTER A"/>
    <property type="match status" value="1"/>
</dbReference>
<keyword evidence="4 6" id="KW-1133">Transmembrane helix</keyword>
<name>A0A3S9HPC6_9BURK</name>
<evidence type="ECO:0000256" key="5">
    <source>
        <dbReference type="ARBA" id="ARBA00023136"/>
    </source>
</evidence>
<dbReference type="InterPro" id="IPR032816">
    <property type="entry name" value="VTT_dom"/>
</dbReference>
<evidence type="ECO:0000259" key="7">
    <source>
        <dbReference type="PROSITE" id="PS50206"/>
    </source>
</evidence>
<accession>A0A3S9HPC6</accession>
<gene>
    <name evidence="8" type="ORF">EJN92_19280</name>
</gene>